<sequence>MGKAIFEQINGSFALVLVSNCGVISVENLCDLSCKLKEMKVPVVKLSSRQTLVVVGSSEQLQEVEKIAPGYGFKIGNFGTQVRNVKGCSAGEGLCKRQLDTALNLGIELENEYFGIETPHDFKIAVAGCPRGCTDPLCADFGVITKGKDKFDVYIGGRGATIKPIHATKIYNNISRENVKVALKHVLDIYIEEGNKKERIFRTINRIGIEKFVNKDVEENKKQHVDEDFLAFI</sequence>
<reference evidence="7 8" key="1">
    <citation type="submission" date="2023-03" db="EMBL/GenBank/DDBJ databases">
        <title>Complete genome sequence of Tepidibacter sp. SWIR-1, isolated from a deep-sea hydrothermal vent.</title>
        <authorList>
            <person name="Li X."/>
        </authorList>
    </citation>
    <scope>NUCLEOTIDE SEQUENCE [LARGE SCALE GENOMIC DNA]</scope>
    <source>
        <strain evidence="7 8">SWIR-1</strain>
    </source>
</reference>
<evidence type="ECO:0000313" key="8">
    <source>
        <dbReference type="Proteomes" id="UP001222800"/>
    </source>
</evidence>
<evidence type="ECO:0000259" key="6">
    <source>
        <dbReference type="Pfam" id="PF01077"/>
    </source>
</evidence>
<dbReference type="EMBL" id="CP120733">
    <property type="protein sequence ID" value="WFD10589.1"/>
    <property type="molecule type" value="Genomic_DNA"/>
</dbReference>
<keyword evidence="5" id="KW-0411">Iron-sulfur</keyword>
<evidence type="ECO:0000256" key="1">
    <source>
        <dbReference type="ARBA" id="ARBA00022617"/>
    </source>
</evidence>
<evidence type="ECO:0000256" key="2">
    <source>
        <dbReference type="ARBA" id="ARBA00022723"/>
    </source>
</evidence>
<evidence type="ECO:0000313" key="7">
    <source>
        <dbReference type="EMBL" id="WFD10589.1"/>
    </source>
</evidence>
<keyword evidence="2" id="KW-0479">Metal-binding</keyword>
<accession>A0ABY8EFR0</accession>
<dbReference type="Proteomes" id="UP001222800">
    <property type="component" value="Chromosome"/>
</dbReference>
<name>A0ABY8EFR0_9FIRM</name>
<keyword evidence="4" id="KW-0408">Iron</keyword>
<evidence type="ECO:0000256" key="3">
    <source>
        <dbReference type="ARBA" id="ARBA00023002"/>
    </source>
</evidence>
<dbReference type="RefSeq" id="WP_277732556.1">
    <property type="nucleotide sequence ID" value="NZ_CP120733.1"/>
</dbReference>
<keyword evidence="8" id="KW-1185">Reference proteome</keyword>
<organism evidence="7 8">
    <name type="scientific">Tepidibacter hydrothermalis</name>
    <dbReference type="NCBI Taxonomy" id="3036126"/>
    <lineage>
        <taxon>Bacteria</taxon>
        <taxon>Bacillati</taxon>
        <taxon>Bacillota</taxon>
        <taxon>Clostridia</taxon>
        <taxon>Peptostreptococcales</taxon>
        <taxon>Peptostreptococcaceae</taxon>
        <taxon>Tepidibacter</taxon>
    </lineage>
</organism>
<feature type="domain" description="Nitrite/sulphite reductase 4Fe-4S" evidence="6">
    <location>
        <begin position="79"/>
        <end position="220"/>
    </location>
</feature>
<dbReference type="Gene3D" id="3.30.413.10">
    <property type="entry name" value="Sulfite Reductase Hemoprotein, domain 1"/>
    <property type="match status" value="1"/>
</dbReference>
<proteinExistence type="predicted"/>
<dbReference type="SUPFAM" id="SSF56014">
    <property type="entry name" value="Nitrite and sulphite reductase 4Fe-4S domain-like"/>
    <property type="match status" value="1"/>
</dbReference>
<evidence type="ECO:0000256" key="5">
    <source>
        <dbReference type="ARBA" id="ARBA00023014"/>
    </source>
</evidence>
<keyword evidence="1" id="KW-0349">Heme</keyword>
<evidence type="ECO:0000256" key="4">
    <source>
        <dbReference type="ARBA" id="ARBA00023004"/>
    </source>
</evidence>
<dbReference type="InterPro" id="IPR045854">
    <property type="entry name" value="NO2/SO3_Rdtase_4Fe4S_sf"/>
</dbReference>
<dbReference type="PANTHER" id="PTHR43809">
    <property type="entry name" value="NITRITE REDUCTASE (NADH) LARGE SUBUNIT"/>
    <property type="match status" value="1"/>
</dbReference>
<dbReference type="InterPro" id="IPR052034">
    <property type="entry name" value="NasD-like"/>
</dbReference>
<dbReference type="InterPro" id="IPR006067">
    <property type="entry name" value="NO2/SO3_Rdtase_4Fe4S_dom"/>
</dbReference>
<dbReference type="PANTHER" id="PTHR43809:SF1">
    <property type="entry name" value="NITRITE REDUCTASE (NADH) LARGE SUBUNIT"/>
    <property type="match status" value="1"/>
</dbReference>
<dbReference type="Pfam" id="PF01077">
    <property type="entry name" value="NIR_SIR"/>
    <property type="match status" value="1"/>
</dbReference>
<keyword evidence="3" id="KW-0560">Oxidoreductase</keyword>
<gene>
    <name evidence="7" type="ORF">P4S50_00515</name>
</gene>
<protein>
    <submittedName>
        <fullName evidence="7">Nitrite reductase</fullName>
    </submittedName>
</protein>